<organism evidence="1 2">
    <name type="scientific">Desulfosalsimonas propionicica</name>
    <dbReference type="NCBI Taxonomy" id="332175"/>
    <lineage>
        <taxon>Bacteria</taxon>
        <taxon>Pseudomonadati</taxon>
        <taxon>Thermodesulfobacteriota</taxon>
        <taxon>Desulfobacteria</taxon>
        <taxon>Desulfobacterales</taxon>
        <taxon>Desulfosalsimonadaceae</taxon>
        <taxon>Desulfosalsimonas</taxon>
    </lineage>
</organism>
<sequence length="411" mass="48091">MQQPLPEKIRLLEILKKSGFEIPDFIYLTAEDFENENFGALADFLKKSCQSYKVIVRSAHPLESRFKSGTFDSLEVNADIAGIRYARNRIITLAKTAKKLNIERQQKFNNAPEIDPEDMGVMVMPFIEGVKVMAKRMGKHWEFGYTNEFAHKIQCESYITETPHDMTLLRVSEQIQDNLGFACEIEYIVSKIRDIHVVQAKDISRVELLDQDIDNRSVQLDGIRRIRKRRNYRERMIYVMNNKSFYLDIINRCEDMVHGWGDSACTIDDIVQRIDDYEAKLRDFALKHERFGVLGFSIKIPDDLFQIANHYLDDSPELQKQLSRALYENQYKIDYFLSEADTIIAKDRIRLNLCTHDAYGIDTVRNPVWFVYWKYEKQDQIVSELAGLGFKTGDMIGIDIDMDERPTIYRL</sequence>
<comment type="caution">
    <text evidence="1">The sequence shown here is derived from an EMBL/GenBank/DDBJ whole genome shotgun (WGS) entry which is preliminary data.</text>
</comment>
<accession>A0A7W0HJP0</accession>
<evidence type="ECO:0000313" key="1">
    <source>
        <dbReference type="EMBL" id="MBA2880367.1"/>
    </source>
</evidence>
<protein>
    <submittedName>
        <fullName evidence="1">Uncharacterized protein</fullName>
    </submittedName>
</protein>
<gene>
    <name evidence="1" type="ORF">HNR65_000674</name>
</gene>
<proteinExistence type="predicted"/>
<keyword evidence="2" id="KW-1185">Reference proteome</keyword>
<name>A0A7W0HJP0_9BACT</name>
<reference evidence="1 2" key="1">
    <citation type="submission" date="2020-07" db="EMBL/GenBank/DDBJ databases">
        <title>Genomic Encyclopedia of Type Strains, Phase IV (KMG-IV): sequencing the most valuable type-strain genomes for metagenomic binning, comparative biology and taxonomic classification.</title>
        <authorList>
            <person name="Goeker M."/>
        </authorList>
    </citation>
    <scope>NUCLEOTIDE SEQUENCE [LARGE SCALE GENOMIC DNA]</scope>
    <source>
        <strain evidence="1 2">DSM 17721</strain>
    </source>
</reference>
<dbReference type="AlphaFoldDB" id="A0A7W0HJP0"/>
<dbReference type="Proteomes" id="UP000525298">
    <property type="component" value="Unassembled WGS sequence"/>
</dbReference>
<dbReference type="EMBL" id="JACDUS010000001">
    <property type="protein sequence ID" value="MBA2880367.1"/>
    <property type="molecule type" value="Genomic_DNA"/>
</dbReference>
<dbReference type="RefSeq" id="WP_181550008.1">
    <property type="nucleotide sequence ID" value="NZ_JACDUS010000001.1"/>
</dbReference>
<evidence type="ECO:0000313" key="2">
    <source>
        <dbReference type="Proteomes" id="UP000525298"/>
    </source>
</evidence>